<dbReference type="InterPro" id="IPR023198">
    <property type="entry name" value="PGP-like_dom2"/>
</dbReference>
<dbReference type="InterPro" id="IPR050155">
    <property type="entry name" value="HAD-like_hydrolase_sf"/>
</dbReference>
<dbReference type="EMBL" id="CP002106">
    <property type="protein sequence ID" value="ADK67832.1"/>
    <property type="molecule type" value="Genomic_DNA"/>
</dbReference>
<name>E1QZL8_OLSUV</name>
<organism evidence="1 2">
    <name type="scientific">Olsenella uli (strain ATCC 49627 / DSM 7084 / CCUG 31166 / CIP 109912 / JCM 12494 / LMG 11480 / NCIMB 702895 / VPI D76D-27C)</name>
    <name type="common">Lactobacillus uli</name>
    <dbReference type="NCBI Taxonomy" id="633147"/>
    <lineage>
        <taxon>Bacteria</taxon>
        <taxon>Bacillati</taxon>
        <taxon>Actinomycetota</taxon>
        <taxon>Coriobacteriia</taxon>
        <taxon>Coriobacteriales</taxon>
        <taxon>Atopobiaceae</taxon>
        <taxon>Olsenella</taxon>
    </lineage>
</organism>
<protein>
    <submittedName>
        <fullName evidence="1">Haloacid dehalogenase domain protein hydrolase</fullName>
    </submittedName>
</protein>
<keyword evidence="1" id="KW-0378">Hydrolase</keyword>
<dbReference type="GO" id="GO:0008967">
    <property type="term" value="F:phosphoglycolate phosphatase activity"/>
    <property type="evidence" value="ECO:0007669"/>
    <property type="project" value="TreeGrafter"/>
</dbReference>
<dbReference type="PANTHER" id="PTHR43434">
    <property type="entry name" value="PHOSPHOGLYCOLATE PHOSPHATASE"/>
    <property type="match status" value="1"/>
</dbReference>
<dbReference type="Proteomes" id="UP000000333">
    <property type="component" value="Chromosome"/>
</dbReference>
<dbReference type="Gene3D" id="3.40.50.1000">
    <property type="entry name" value="HAD superfamily/HAD-like"/>
    <property type="match status" value="1"/>
</dbReference>
<evidence type="ECO:0000313" key="1">
    <source>
        <dbReference type="EMBL" id="ADK67832.1"/>
    </source>
</evidence>
<dbReference type="GO" id="GO:0006281">
    <property type="term" value="P:DNA repair"/>
    <property type="evidence" value="ECO:0007669"/>
    <property type="project" value="TreeGrafter"/>
</dbReference>
<dbReference type="InterPro" id="IPR036412">
    <property type="entry name" value="HAD-like_sf"/>
</dbReference>
<keyword evidence="2" id="KW-1185">Reference proteome</keyword>
<dbReference type="SFLD" id="SFLDS00003">
    <property type="entry name" value="Haloacid_Dehalogenase"/>
    <property type="match status" value="1"/>
</dbReference>
<dbReference type="STRING" id="633147.Olsu_0718"/>
<gene>
    <name evidence="1" type="ordered locus">Olsu_0718</name>
</gene>
<dbReference type="HOGENOM" id="CLU_045011_19_4_11"/>
<accession>E1QZL8</accession>
<dbReference type="KEGG" id="ols:Olsu_0718"/>
<sequence>MDGMGEGDALSRAVAAERTVVVFDFDGTLADTMGGIVEVASGVLRDFGLDEECLADCPKLVGPPFPEAFSEVFGLSLADAQLVTDRFRERYNGRGLVNWPNFPGIPELVRELSRAGRTVAVASSKREETLRVALRQEGIHDLFDRVRGKRRELGHDKADTLRELIGELGVAPDDVVMVGDRFYDVDAALACGLPCVGVTYGRTAPAGELERAGACSVAESVEELGRVLLG</sequence>
<dbReference type="SUPFAM" id="SSF56784">
    <property type="entry name" value="HAD-like"/>
    <property type="match status" value="1"/>
</dbReference>
<dbReference type="SFLD" id="SFLDG01129">
    <property type="entry name" value="C1.5:_HAD__Beta-PGM__Phosphata"/>
    <property type="match status" value="1"/>
</dbReference>
<dbReference type="eggNOG" id="COG0546">
    <property type="taxonomic scope" value="Bacteria"/>
</dbReference>
<dbReference type="InterPro" id="IPR023214">
    <property type="entry name" value="HAD_sf"/>
</dbReference>
<dbReference type="Gene3D" id="1.10.150.240">
    <property type="entry name" value="Putative phosphatase, domain 2"/>
    <property type="match status" value="1"/>
</dbReference>
<dbReference type="Pfam" id="PF13419">
    <property type="entry name" value="HAD_2"/>
    <property type="match status" value="1"/>
</dbReference>
<proteinExistence type="predicted"/>
<dbReference type="GO" id="GO:0005829">
    <property type="term" value="C:cytosol"/>
    <property type="evidence" value="ECO:0007669"/>
    <property type="project" value="TreeGrafter"/>
</dbReference>
<dbReference type="AlphaFoldDB" id="E1QZL8"/>
<dbReference type="GeneID" id="78512136"/>
<dbReference type="PANTHER" id="PTHR43434:SF1">
    <property type="entry name" value="PHOSPHOGLYCOLATE PHOSPHATASE"/>
    <property type="match status" value="1"/>
</dbReference>
<dbReference type="InterPro" id="IPR041492">
    <property type="entry name" value="HAD_2"/>
</dbReference>
<reference evidence="1 2" key="1">
    <citation type="journal article" date="2010" name="Stand. Genomic Sci.">
        <title>Complete genome sequence of Olsenella uli type strain (VPI D76D-27C).</title>
        <authorList>
            <person name="Goker M."/>
            <person name="Held B."/>
            <person name="Lucas S."/>
            <person name="Nolan M."/>
            <person name="Yasawong M."/>
            <person name="Glavina Del Rio T."/>
            <person name="Tice H."/>
            <person name="Cheng J.F."/>
            <person name="Bruce D."/>
            <person name="Detter J.C."/>
            <person name="Tapia R."/>
            <person name="Han C."/>
            <person name="Goodwin L."/>
            <person name="Pitluck S."/>
            <person name="Liolios K."/>
            <person name="Ivanova N."/>
            <person name="Mavromatis K."/>
            <person name="Mikhailova N."/>
            <person name="Pati A."/>
            <person name="Chen A."/>
            <person name="Palaniappan K."/>
            <person name="Land M."/>
            <person name="Hauser L."/>
            <person name="Chang Y.J."/>
            <person name="Jeffries C.D."/>
            <person name="Rohde M."/>
            <person name="Sikorski J."/>
            <person name="Pukall R."/>
            <person name="Woyke T."/>
            <person name="Bristow J."/>
            <person name="Eisen J.A."/>
            <person name="Markowitz V."/>
            <person name="Hugenholtz P."/>
            <person name="Kyrpides N.C."/>
            <person name="Klenk H.P."/>
            <person name="Lapidus A."/>
        </authorList>
    </citation>
    <scope>NUCLEOTIDE SEQUENCE [LARGE SCALE GENOMIC DNA]</scope>
    <source>
        <strain evidence="2">ATCC 49627 / DSM 7084 / CIP 109912 / JCM 12494 / NCIMB 702895 / VPI D76D-27C</strain>
    </source>
</reference>
<evidence type="ECO:0000313" key="2">
    <source>
        <dbReference type="Proteomes" id="UP000000333"/>
    </source>
</evidence>
<dbReference type="OrthoDB" id="9776368at2"/>
<dbReference type="RefSeq" id="WP_013251584.1">
    <property type="nucleotide sequence ID" value="NC_014363.1"/>
</dbReference>